<reference evidence="2" key="1">
    <citation type="journal article" date="2022" name="Mol. Ecol. Resour.">
        <title>The genomes of chicory, endive, great burdock and yacon provide insights into Asteraceae palaeo-polyploidization history and plant inulin production.</title>
        <authorList>
            <person name="Fan W."/>
            <person name="Wang S."/>
            <person name="Wang H."/>
            <person name="Wang A."/>
            <person name="Jiang F."/>
            <person name="Liu H."/>
            <person name="Zhao H."/>
            <person name="Xu D."/>
            <person name="Zhang Y."/>
        </authorList>
    </citation>
    <scope>NUCLEOTIDE SEQUENCE [LARGE SCALE GENOMIC DNA]</scope>
    <source>
        <strain evidence="2">cv. Niubang</strain>
    </source>
</reference>
<accession>A0ACB8YH14</accession>
<comment type="caution">
    <text evidence="1">The sequence shown here is derived from an EMBL/GenBank/DDBJ whole genome shotgun (WGS) entry which is preliminary data.</text>
</comment>
<name>A0ACB8YH14_ARCLA</name>
<organism evidence="1 2">
    <name type="scientific">Arctium lappa</name>
    <name type="common">Greater burdock</name>
    <name type="synonym">Lappa major</name>
    <dbReference type="NCBI Taxonomy" id="4217"/>
    <lineage>
        <taxon>Eukaryota</taxon>
        <taxon>Viridiplantae</taxon>
        <taxon>Streptophyta</taxon>
        <taxon>Embryophyta</taxon>
        <taxon>Tracheophyta</taxon>
        <taxon>Spermatophyta</taxon>
        <taxon>Magnoliopsida</taxon>
        <taxon>eudicotyledons</taxon>
        <taxon>Gunneridae</taxon>
        <taxon>Pentapetalae</taxon>
        <taxon>asterids</taxon>
        <taxon>campanulids</taxon>
        <taxon>Asterales</taxon>
        <taxon>Asteraceae</taxon>
        <taxon>Carduoideae</taxon>
        <taxon>Cardueae</taxon>
        <taxon>Arctiinae</taxon>
        <taxon>Arctium</taxon>
    </lineage>
</organism>
<keyword evidence="2" id="KW-1185">Reference proteome</keyword>
<proteinExistence type="predicted"/>
<reference evidence="1 2" key="2">
    <citation type="journal article" date="2022" name="Mol. Ecol. Resour.">
        <title>The genomes of chicory, endive, great burdock and yacon provide insights into Asteraceae paleo-polyploidization history and plant inulin production.</title>
        <authorList>
            <person name="Fan W."/>
            <person name="Wang S."/>
            <person name="Wang H."/>
            <person name="Wang A."/>
            <person name="Jiang F."/>
            <person name="Liu H."/>
            <person name="Zhao H."/>
            <person name="Xu D."/>
            <person name="Zhang Y."/>
        </authorList>
    </citation>
    <scope>NUCLEOTIDE SEQUENCE [LARGE SCALE GENOMIC DNA]</scope>
    <source>
        <strain evidence="2">cv. Niubang</strain>
    </source>
</reference>
<protein>
    <submittedName>
        <fullName evidence="1">Uncharacterized protein</fullName>
    </submittedName>
</protein>
<gene>
    <name evidence="1" type="ORF">L6452_33802</name>
</gene>
<sequence>MMAGSSFKDDNCDVISPRTLLLVGRIGNGKSATGNSILGKNTFESKRSYCGVTTTSKLETTVLEDGQTLNLIDTPGGLFDSSVDAEFALKEIIHCTNMAKDGVHAFLVVLSVRSRFSLEEQAAINSLQALFGKIYDYMIIVFTGGDELETDDVTFEDFICDSPEALKEIIRQCGDCCVLFDNKSKDESKKANQLQKLLFLVDMVARNNGGKPFTIAELKAEKFQVMKETKLNKDQMHDEEFAGLFEMVEPKLKETTLALERQLAEERAAGVMVLEKAVADQKKLDDMKRDLKMQIEMSELRREKLRMRARITTPCVFL</sequence>
<dbReference type="Proteomes" id="UP001055879">
    <property type="component" value="Linkage Group LG12"/>
</dbReference>
<dbReference type="EMBL" id="CM042058">
    <property type="protein sequence ID" value="KAI3684578.1"/>
    <property type="molecule type" value="Genomic_DNA"/>
</dbReference>
<evidence type="ECO:0000313" key="1">
    <source>
        <dbReference type="EMBL" id="KAI3684578.1"/>
    </source>
</evidence>
<evidence type="ECO:0000313" key="2">
    <source>
        <dbReference type="Proteomes" id="UP001055879"/>
    </source>
</evidence>